<evidence type="ECO:0000256" key="1">
    <source>
        <dbReference type="SAM" id="MobiDB-lite"/>
    </source>
</evidence>
<comment type="caution">
    <text evidence="2">The sequence shown here is derived from an EMBL/GenBank/DDBJ whole genome shotgun (WGS) entry which is preliminary data.</text>
</comment>
<feature type="compositionally biased region" description="Basic and acidic residues" evidence="1">
    <location>
        <begin position="180"/>
        <end position="192"/>
    </location>
</feature>
<dbReference type="EMBL" id="JAINDJ010000010">
    <property type="protein sequence ID" value="KAG9438846.1"/>
    <property type="molecule type" value="Genomic_DNA"/>
</dbReference>
<accession>A0AAV7DRK9</accession>
<proteinExistence type="predicted"/>
<keyword evidence="3" id="KW-1185">Reference proteome</keyword>
<feature type="compositionally biased region" description="Basic and acidic residues" evidence="1">
    <location>
        <begin position="157"/>
        <end position="167"/>
    </location>
</feature>
<dbReference type="Proteomes" id="UP000825729">
    <property type="component" value="Unassembled WGS sequence"/>
</dbReference>
<gene>
    <name evidence="2" type="ORF">H6P81_021251</name>
</gene>
<evidence type="ECO:0000313" key="3">
    <source>
        <dbReference type="Proteomes" id="UP000825729"/>
    </source>
</evidence>
<feature type="compositionally biased region" description="Basic residues" evidence="1">
    <location>
        <begin position="69"/>
        <end position="94"/>
    </location>
</feature>
<dbReference type="AlphaFoldDB" id="A0AAV7DRK9"/>
<feature type="region of interest" description="Disordered" evidence="1">
    <location>
        <begin position="1"/>
        <end position="227"/>
    </location>
</feature>
<sequence>MTTTGRINQVASSETATPTRRCEKRQHRARGIDGRKQKLGDQTRFANPTKSIGLPHSHGSMNTAASGRFRAHPGARLSRRRNCPFREKTHKHHQGNASDPTRPLEHHSRMSNAPPLARRRGSATPMPRPHGEAAKAHRRRTGKSRSGEGAPNGPAESVKDQKLELGKRVARATWAFPRARRAEGHRPTEARGKWPLHCSHAEGQAIAQSARGQQALPRRAEGATGLS</sequence>
<protein>
    <submittedName>
        <fullName evidence="2">Uncharacterized protein</fullName>
    </submittedName>
</protein>
<name>A0AAV7DRK9_ARIFI</name>
<feature type="compositionally biased region" description="Basic and acidic residues" evidence="1">
    <location>
        <begin position="30"/>
        <end position="41"/>
    </location>
</feature>
<evidence type="ECO:0000313" key="2">
    <source>
        <dbReference type="EMBL" id="KAG9438846.1"/>
    </source>
</evidence>
<organism evidence="2 3">
    <name type="scientific">Aristolochia fimbriata</name>
    <name type="common">White veined hardy Dutchman's pipe vine</name>
    <dbReference type="NCBI Taxonomy" id="158543"/>
    <lineage>
        <taxon>Eukaryota</taxon>
        <taxon>Viridiplantae</taxon>
        <taxon>Streptophyta</taxon>
        <taxon>Embryophyta</taxon>
        <taxon>Tracheophyta</taxon>
        <taxon>Spermatophyta</taxon>
        <taxon>Magnoliopsida</taxon>
        <taxon>Magnoliidae</taxon>
        <taxon>Piperales</taxon>
        <taxon>Aristolochiaceae</taxon>
        <taxon>Aristolochia</taxon>
    </lineage>
</organism>
<reference evidence="2 3" key="1">
    <citation type="submission" date="2021-07" db="EMBL/GenBank/DDBJ databases">
        <title>The Aristolochia fimbriata genome: insights into angiosperm evolution, floral development and chemical biosynthesis.</title>
        <authorList>
            <person name="Jiao Y."/>
        </authorList>
    </citation>
    <scope>NUCLEOTIDE SEQUENCE [LARGE SCALE GENOMIC DNA]</scope>
    <source>
        <strain evidence="2">IBCAS-2021</strain>
        <tissue evidence="2">Leaf</tissue>
    </source>
</reference>
<feature type="compositionally biased region" description="Polar residues" evidence="1">
    <location>
        <begin position="1"/>
        <end position="18"/>
    </location>
</feature>